<dbReference type="SUPFAM" id="SSF53335">
    <property type="entry name" value="S-adenosyl-L-methionine-dependent methyltransferases"/>
    <property type="match status" value="1"/>
</dbReference>
<dbReference type="Pfam" id="PF13489">
    <property type="entry name" value="Methyltransf_23"/>
    <property type="match status" value="1"/>
</dbReference>
<comment type="caution">
    <text evidence="1">The sequence shown here is derived from an EMBL/GenBank/DDBJ whole genome shotgun (WGS) entry which is preliminary data.</text>
</comment>
<evidence type="ECO:0000313" key="2">
    <source>
        <dbReference type="Proteomes" id="UP001501788"/>
    </source>
</evidence>
<evidence type="ECO:0000313" key="1">
    <source>
        <dbReference type="EMBL" id="GAA4428351.1"/>
    </source>
</evidence>
<name>A0ABP8LH95_9BURK</name>
<sequence>MTRLDTENAASLHQQRQQMYEAIDRYRNSFVDPLTGLLRADRLEQRACPVCGGTAQQRLFIKNGGQYMRCGDCAMVFLNPVFTDAALADYYRHNNAAQAIAHESEAAFYRRIYGVGLDLVQRYVGTGDVLDIGCSGGLFLDVARERGWKTFGIELNEQEVVIAQGKDHQVWNCEIADLPVDRRFALISLWDVFEHIKDGVGYLRMLAGLLAPGGLVFMQIPSADSLAARIMREQCNVFDGLEHVNLYGEVTIGRTAERAGYEIVAVESVIDELKPLMNFLGYEHPYQGSFQPQPRLDFLTPEVLHHRKLGYKLQVLMCLR</sequence>
<keyword evidence="2" id="KW-1185">Reference proteome</keyword>
<dbReference type="GO" id="GO:0008168">
    <property type="term" value="F:methyltransferase activity"/>
    <property type="evidence" value="ECO:0007669"/>
    <property type="project" value="UniProtKB-KW"/>
</dbReference>
<dbReference type="InterPro" id="IPR029063">
    <property type="entry name" value="SAM-dependent_MTases_sf"/>
</dbReference>
<proteinExistence type="predicted"/>
<dbReference type="RefSeq" id="WP_345066196.1">
    <property type="nucleotide sequence ID" value="NZ_BAABEX010000029.1"/>
</dbReference>
<reference evidence="2" key="1">
    <citation type="journal article" date="2019" name="Int. J. Syst. Evol. Microbiol.">
        <title>The Global Catalogue of Microorganisms (GCM) 10K type strain sequencing project: providing services to taxonomists for standard genome sequencing and annotation.</title>
        <authorList>
            <consortium name="The Broad Institute Genomics Platform"/>
            <consortium name="The Broad Institute Genome Sequencing Center for Infectious Disease"/>
            <person name="Wu L."/>
            <person name="Ma J."/>
        </authorList>
    </citation>
    <scope>NUCLEOTIDE SEQUENCE [LARGE SCALE GENOMIC DNA]</scope>
    <source>
        <strain evidence="2">JCM 31890</strain>
    </source>
</reference>
<gene>
    <name evidence="1" type="ORF">GCM10023090_26950</name>
</gene>
<accession>A0ABP8LH95</accession>
<dbReference type="GO" id="GO:0032259">
    <property type="term" value="P:methylation"/>
    <property type="evidence" value="ECO:0007669"/>
    <property type="project" value="UniProtKB-KW"/>
</dbReference>
<organism evidence="1 2">
    <name type="scientific">Acidovorax lacteus</name>
    <dbReference type="NCBI Taxonomy" id="1924988"/>
    <lineage>
        <taxon>Bacteria</taxon>
        <taxon>Pseudomonadati</taxon>
        <taxon>Pseudomonadota</taxon>
        <taxon>Betaproteobacteria</taxon>
        <taxon>Burkholderiales</taxon>
        <taxon>Comamonadaceae</taxon>
        <taxon>Acidovorax</taxon>
    </lineage>
</organism>
<protein>
    <submittedName>
        <fullName evidence="1">Class I SAM-dependent methyltransferase</fullName>
    </submittedName>
</protein>
<dbReference type="CDD" id="cd02440">
    <property type="entry name" value="AdoMet_MTases"/>
    <property type="match status" value="1"/>
</dbReference>
<dbReference type="Gene3D" id="3.40.50.150">
    <property type="entry name" value="Vaccinia Virus protein VP39"/>
    <property type="match status" value="1"/>
</dbReference>
<dbReference type="PANTHER" id="PTHR43861">
    <property type="entry name" value="TRANS-ACONITATE 2-METHYLTRANSFERASE-RELATED"/>
    <property type="match status" value="1"/>
</dbReference>
<dbReference type="EMBL" id="BAABEX010000029">
    <property type="protein sequence ID" value="GAA4428351.1"/>
    <property type="molecule type" value="Genomic_DNA"/>
</dbReference>
<keyword evidence="1" id="KW-0808">Transferase</keyword>
<keyword evidence="1" id="KW-0489">Methyltransferase</keyword>
<dbReference type="Proteomes" id="UP001501788">
    <property type="component" value="Unassembled WGS sequence"/>
</dbReference>